<name>A0A0J5KY54_PLUGE</name>
<dbReference type="EMBL" id="LDZF01000036">
    <property type="protein sequence ID" value="KMK11019.1"/>
    <property type="molecule type" value="Genomic_DNA"/>
</dbReference>
<reference evidence="1 2" key="1">
    <citation type="submission" date="2015-05" db="EMBL/GenBank/DDBJ databases">
        <title>Genome sequences of Pluralibacter gergoviae.</title>
        <authorList>
            <person name="Greninger A.L."/>
            <person name="Miller S."/>
        </authorList>
    </citation>
    <scope>NUCLEOTIDE SEQUENCE [LARGE SCALE GENOMIC DNA]</scope>
    <source>
        <strain evidence="1 2">JS81F13</strain>
    </source>
</reference>
<protein>
    <recommendedName>
        <fullName evidence="3">DNA polymerase V</fullName>
    </recommendedName>
</protein>
<evidence type="ECO:0000313" key="2">
    <source>
        <dbReference type="Proteomes" id="UP000036196"/>
    </source>
</evidence>
<evidence type="ECO:0000313" key="1">
    <source>
        <dbReference type="EMBL" id="KMK11019.1"/>
    </source>
</evidence>
<gene>
    <name evidence="1" type="ORF">ABW06_23295</name>
</gene>
<dbReference type="AlphaFoldDB" id="A0A0J5KY54"/>
<dbReference type="PATRIC" id="fig|61647.15.peg.3569"/>
<keyword evidence="2" id="KW-1185">Reference proteome</keyword>
<dbReference type="Proteomes" id="UP000036196">
    <property type="component" value="Unassembled WGS sequence"/>
</dbReference>
<dbReference type="RefSeq" id="WP_048280805.1">
    <property type="nucleotide sequence ID" value="NZ_LDZF01000036.1"/>
</dbReference>
<sequence length="79" mass="9296">MARSSDIKAAFCAAVQLNPKGYQCLKTNDFIRELAAKNWHMSHGEANEWIERNQQDFVDKTPTHTDDRYWILRNMGRVR</sequence>
<organism evidence="1 2">
    <name type="scientific">Pluralibacter gergoviae</name>
    <name type="common">Enterobacter gergoviae</name>
    <dbReference type="NCBI Taxonomy" id="61647"/>
    <lineage>
        <taxon>Bacteria</taxon>
        <taxon>Pseudomonadati</taxon>
        <taxon>Pseudomonadota</taxon>
        <taxon>Gammaproteobacteria</taxon>
        <taxon>Enterobacterales</taxon>
        <taxon>Enterobacteriaceae</taxon>
        <taxon>Pluralibacter</taxon>
    </lineage>
</organism>
<proteinExistence type="predicted"/>
<comment type="caution">
    <text evidence="1">The sequence shown here is derived from an EMBL/GenBank/DDBJ whole genome shotgun (WGS) entry which is preliminary data.</text>
</comment>
<accession>A0A0J5KY54</accession>
<evidence type="ECO:0008006" key="3">
    <source>
        <dbReference type="Google" id="ProtNLM"/>
    </source>
</evidence>